<dbReference type="Pfam" id="PF25151">
    <property type="entry name" value="TPR_Trm732_C"/>
    <property type="match status" value="1"/>
</dbReference>
<keyword evidence="1" id="KW-0819">tRNA processing</keyword>
<feature type="domain" description="DUF2428" evidence="2">
    <location>
        <begin position="806"/>
        <end position="1066"/>
    </location>
</feature>
<evidence type="ECO:0000259" key="2">
    <source>
        <dbReference type="Pfam" id="PF10350"/>
    </source>
</evidence>
<name>A0A9N9WTS3_9DIPT</name>
<proteinExistence type="predicted"/>
<sequence>MEPMAEIAVNSKLSSDAKEVLIILKESKSLEEKLKRFKNFLSRVNNEDNQHIFDLITLYFLLESKHPVKSLIQSYFNQLPDKKPEAIKIFKHLIKFQIDELQINDLVNDCKFVNHFNELSQNFQVASIAIGRSSQSILPYINRLIELSLQQLCTALSPTKKSEISQILHNSFQAYIFTIRSCIQHSDNDDKLNFVSHVEKLIRICFNIFEQKDVSTETKNIFSMIIIMKNNYVKDNSHYSIIANEMESLDKRLSLIFGVIQIESDENLADIEKFCNLLEMTYYNNTVDNGLVYTISRLFMQITKKLSTFKSIENYQQINSILQPGILIAFLNLKHSVESIRYLSKDTIKNLIELGSKISDGTNLIGNIFEKISALPTDVAASVVGSIHSTISVERILDMIPDLLIRIVTSISTDKENKISCYITLSNKACSELSFDNWFGDFIQPLESKIKCNENTQEEISLLKELMLRCIKKDKKAIEILLKSRNDFDKRFNFMILNLAKEEGLLGKNSNDYSLWRGIISFNEIMNAMVNIDINIRLSALYLIVDTKKVTDRFSQGEIECILFFFEHNIGLQIPSTKQSMIASIKKIFARLRSTIQYMMRKNKDEVNAQLEILVNFCEFSIKNLNSEANYSRRSLSLVLLISIHEILKEYFPNEIAKIWTKTKFNQLFNVLYDAYEHNKDKALELMSYIPRNVIKIYSNISFEFLEKLHKSIKPSDSLSASYLVLYSIKFAQIGKENSFNDDQSYLYELITWCEKQLTVALEIAEKSIIVAAGSNPMYGFISSIRIIISKINFNDVKTCSMRKSFFERLILILKRLTKVAAPIVNDSSPEGIYPNENFHLLMNDENETYLSNIIQNTTSQMILLCAWRIIKECSLLFGDLSTKASVLCESVNELYSVNQLLDIGDHFLESLTNIKHRGAFEQCYSGFSQYCFSLTSSHSFELHNLPSKIIKNILESMTDYSEDLQDKKLIEIKNLCATRRSAGLPFILQALLLSEVKISKYENFHVTMKTLLNLARFGKELDARIHSLNILRVLYKCKELNDIINEYISEGIKSSILGCASRNWSERNSSTLLFSALMIRIFGVQRNKDSEQIDIKNKMSSKIFFLRYPELYDFFMEQLRQSKAYVRKQEIDPKLFPLLLILNRLFTSNTEKCESNLKLVDFIPMVTACSGCVDLKARILCAKFVANVNPTNGIIPRVIYNIQIINECIDLTSNDKHGRLLEILYLLRNAPDLQTKRNFESALNILNELFDFLKLFNHQVICLTTILDSIIHVFQNIWNQQFKELFNHEKLELCFDFDKSAYFGVQAMQSQLIAIELIQMQLKNDIKCFKFSGSGDYYGVLQKLNCIILIFNNTEKRKIIAEEYEIDSRIHFFVDNLTTDIYNQLRNELFLKEEFKIEVEKLSKHNDFVIQARSFEILSFTNTTKIFNEEEINSMLNISLTKNDDYKIAILKYAKTWIQENEDFVDVIDWKVATELLCSSYFVKISIIDLLKAAERNLCNFSLKTTFYFSTMIINILMDDDIEISTEASKIVSSIVGRNEIYIGSYAVQLYVKFLMKNSKFQISDKVFLFLIILFNEEKLNSESSEKEFNEFEVFEKSESNSTKEWFVMRDIVVSTVKDEFHINMISKIENFCKRTDQTVNFNDLQDFITKLN</sequence>
<evidence type="ECO:0000313" key="5">
    <source>
        <dbReference type="EMBL" id="CAG9805666.1"/>
    </source>
</evidence>
<protein>
    <recommendedName>
        <fullName evidence="7">DUF2428 domain-containing protein</fullName>
    </recommendedName>
</protein>
<evidence type="ECO:0000313" key="6">
    <source>
        <dbReference type="Proteomes" id="UP001153620"/>
    </source>
</evidence>
<feature type="domain" description="tRNA (32-2'-O)-methyltransferase regulator THADA-like C-terminal TPR repeats region" evidence="4">
    <location>
        <begin position="1068"/>
        <end position="1227"/>
    </location>
</feature>
<dbReference type="InterPro" id="IPR051954">
    <property type="entry name" value="tRNA_methyltransferase_THADA"/>
</dbReference>
<accession>A0A9N9WTS3</accession>
<dbReference type="Pfam" id="PF25150">
    <property type="entry name" value="TPR_Trm732"/>
    <property type="match status" value="1"/>
</dbReference>
<dbReference type="Proteomes" id="UP001153620">
    <property type="component" value="Chromosome 2"/>
</dbReference>
<reference evidence="5" key="2">
    <citation type="submission" date="2022-10" db="EMBL/GenBank/DDBJ databases">
        <authorList>
            <consortium name="ENA_rothamsted_submissions"/>
            <consortium name="culmorum"/>
            <person name="King R."/>
        </authorList>
    </citation>
    <scope>NUCLEOTIDE SEQUENCE</scope>
</reference>
<dbReference type="PANTHER" id="PTHR14387:SF7">
    <property type="entry name" value="THYROID ADENOMA-ASSOCIATED PROTEIN"/>
    <property type="match status" value="1"/>
</dbReference>
<gene>
    <name evidence="5" type="ORF">CHIRRI_LOCUS8535</name>
</gene>
<dbReference type="PANTHER" id="PTHR14387">
    <property type="entry name" value="THADA/DEATH RECEPTOR INTERACTING PROTEIN"/>
    <property type="match status" value="1"/>
</dbReference>
<reference evidence="5" key="1">
    <citation type="submission" date="2022-01" db="EMBL/GenBank/DDBJ databases">
        <authorList>
            <person name="King R."/>
        </authorList>
    </citation>
    <scope>NUCLEOTIDE SEQUENCE</scope>
</reference>
<dbReference type="InterPro" id="IPR056843">
    <property type="entry name" value="THADA-like_TPR"/>
</dbReference>
<evidence type="ECO:0000256" key="1">
    <source>
        <dbReference type="ARBA" id="ARBA00022694"/>
    </source>
</evidence>
<dbReference type="OrthoDB" id="73997at2759"/>
<dbReference type="EMBL" id="OU895878">
    <property type="protein sequence ID" value="CAG9805666.1"/>
    <property type="molecule type" value="Genomic_DNA"/>
</dbReference>
<dbReference type="Pfam" id="PF10350">
    <property type="entry name" value="DUF2428"/>
    <property type="match status" value="1"/>
</dbReference>
<dbReference type="GO" id="GO:0005829">
    <property type="term" value="C:cytosol"/>
    <property type="evidence" value="ECO:0007669"/>
    <property type="project" value="TreeGrafter"/>
</dbReference>
<evidence type="ECO:0008006" key="7">
    <source>
        <dbReference type="Google" id="ProtNLM"/>
    </source>
</evidence>
<feature type="domain" description="tRNA (32-2'-O)-methyltransferase regulator THADA-like TPR repeats region" evidence="3">
    <location>
        <begin position="438"/>
        <end position="644"/>
    </location>
</feature>
<dbReference type="InterPro" id="IPR056842">
    <property type="entry name" value="THADA-like_TPR_C"/>
</dbReference>
<evidence type="ECO:0000259" key="3">
    <source>
        <dbReference type="Pfam" id="PF25150"/>
    </source>
</evidence>
<dbReference type="InterPro" id="IPR019442">
    <property type="entry name" value="THADA/TRM732_DUF2428"/>
</dbReference>
<keyword evidence="6" id="KW-1185">Reference proteome</keyword>
<evidence type="ECO:0000259" key="4">
    <source>
        <dbReference type="Pfam" id="PF25151"/>
    </source>
</evidence>
<organism evidence="5 6">
    <name type="scientific">Chironomus riparius</name>
    <dbReference type="NCBI Taxonomy" id="315576"/>
    <lineage>
        <taxon>Eukaryota</taxon>
        <taxon>Metazoa</taxon>
        <taxon>Ecdysozoa</taxon>
        <taxon>Arthropoda</taxon>
        <taxon>Hexapoda</taxon>
        <taxon>Insecta</taxon>
        <taxon>Pterygota</taxon>
        <taxon>Neoptera</taxon>
        <taxon>Endopterygota</taxon>
        <taxon>Diptera</taxon>
        <taxon>Nematocera</taxon>
        <taxon>Chironomoidea</taxon>
        <taxon>Chironomidae</taxon>
        <taxon>Chironominae</taxon>
        <taxon>Chironomus</taxon>
    </lineage>
</organism>
<dbReference type="GO" id="GO:0030488">
    <property type="term" value="P:tRNA methylation"/>
    <property type="evidence" value="ECO:0007669"/>
    <property type="project" value="TreeGrafter"/>
</dbReference>